<name>A0A8H1LB75_9ACTN</name>
<evidence type="ECO:0000256" key="1">
    <source>
        <dbReference type="SAM" id="MobiDB-lite"/>
    </source>
</evidence>
<comment type="caution">
    <text evidence="3">The sequence shown here is derived from an EMBL/GenBank/DDBJ whole genome shotgun (WGS) entry which is preliminary data.</text>
</comment>
<proteinExistence type="predicted"/>
<dbReference type="PRINTS" id="PR00111">
    <property type="entry name" value="ABHYDROLASE"/>
</dbReference>
<feature type="region of interest" description="Disordered" evidence="1">
    <location>
        <begin position="34"/>
        <end position="59"/>
    </location>
</feature>
<accession>A0A8H1LB75</accession>
<feature type="region of interest" description="Disordered" evidence="1">
    <location>
        <begin position="186"/>
        <end position="205"/>
    </location>
</feature>
<dbReference type="Pfam" id="PF00561">
    <property type="entry name" value="Abhydrolase_1"/>
    <property type="match status" value="1"/>
</dbReference>
<feature type="compositionally biased region" description="Basic and acidic residues" evidence="1">
    <location>
        <begin position="186"/>
        <end position="198"/>
    </location>
</feature>
<gene>
    <name evidence="3" type="ORF">D8771_16845</name>
</gene>
<dbReference type="EMBL" id="RCIY01000062">
    <property type="protein sequence ID" value="TGG82393.1"/>
    <property type="molecule type" value="Genomic_DNA"/>
</dbReference>
<dbReference type="InterPro" id="IPR000073">
    <property type="entry name" value="AB_hydrolase_1"/>
</dbReference>
<dbReference type="PANTHER" id="PTHR43433:SF5">
    <property type="entry name" value="AB HYDROLASE-1 DOMAIN-CONTAINING PROTEIN"/>
    <property type="match status" value="1"/>
</dbReference>
<dbReference type="InterPro" id="IPR029058">
    <property type="entry name" value="AB_hydrolase_fold"/>
</dbReference>
<keyword evidence="3" id="KW-0378">Hydrolase</keyword>
<dbReference type="Proteomes" id="UP000298111">
    <property type="component" value="Unassembled WGS sequence"/>
</dbReference>
<reference evidence="3 4" key="1">
    <citation type="submission" date="2018-10" db="EMBL/GenBank/DDBJ databases">
        <title>Isolation of pseudouridimycin from Streptomyces albus DSM 40763.</title>
        <authorList>
            <person name="Rosenqvist P."/>
            <person name="Metsae-Ketelae M."/>
            <person name="Virta P."/>
        </authorList>
    </citation>
    <scope>NUCLEOTIDE SEQUENCE [LARGE SCALE GENOMIC DNA]</scope>
    <source>
        <strain evidence="3 4">DSM 40763</strain>
    </source>
</reference>
<evidence type="ECO:0000313" key="3">
    <source>
        <dbReference type="EMBL" id="TGG82393.1"/>
    </source>
</evidence>
<dbReference type="AlphaFoldDB" id="A0A8H1LB75"/>
<dbReference type="GO" id="GO:0016787">
    <property type="term" value="F:hydrolase activity"/>
    <property type="evidence" value="ECO:0007669"/>
    <property type="project" value="UniProtKB-KW"/>
</dbReference>
<feature type="domain" description="AB hydrolase-1" evidence="2">
    <location>
        <begin position="61"/>
        <end position="261"/>
    </location>
</feature>
<dbReference type="SUPFAM" id="SSF53474">
    <property type="entry name" value="alpha/beta-Hydrolases"/>
    <property type="match status" value="1"/>
</dbReference>
<dbReference type="Gene3D" id="3.40.50.1820">
    <property type="entry name" value="alpha/beta hydrolase"/>
    <property type="match status" value="1"/>
</dbReference>
<dbReference type="PANTHER" id="PTHR43433">
    <property type="entry name" value="HYDROLASE, ALPHA/BETA FOLD FAMILY PROTEIN"/>
    <property type="match status" value="1"/>
</dbReference>
<dbReference type="InterPro" id="IPR050471">
    <property type="entry name" value="AB_hydrolase"/>
</dbReference>
<protein>
    <submittedName>
        <fullName evidence="3">Alpha/beta fold hydrolase</fullName>
    </submittedName>
</protein>
<evidence type="ECO:0000313" key="4">
    <source>
        <dbReference type="Proteomes" id="UP000298111"/>
    </source>
</evidence>
<organism evidence="3 4">
    <name type="scientific">Streptomyces albus</name>
    <dbReference type="NCBI Taxonomy" id="1888"/>
    <lineage>
        <taxon>Bacteria</taxon>
        <taxon>Bacillati</taxon>
        <taxon>Actinomycetota</taxon>
        <taxon>Actinomycetes</taxon>
        <taxon>Kitasatosporales</taxon>
        <taxon>Streptomycetaceae</taxon>
        <taxon>Streptomyces</taxon>
    </lineage>
</organism>
<sequence length="290" mass="30304">MHSASPSSPVWRAASSAPYRSISAAVSGPGAARKLLKGSSAGRSEPAHSGGSGTAGVPSPAVPAPALVFRKRGEAYTAEDMADDAVAVMAALGWESAHLLGVSLGGAVAQRVALRHPRRVRTLTTMAAVPGDVHGLRTLCYIRTSTLARFARLRFPDTPEGAVEAGVAVSRLLASPRRPFDEAAAREAAGRNPDRGMHDQQAQSRQIGAQWHGPPIEALSRPALVLHGEDDPLIKPVAGRVIARRVPGARLVLLPRVGHEIPEPAWDRIAAEVRALADTSAPGPAAARRD</sequence>
<evidence type="ECO:0000259" key="2">
    <source>
        <dbReference type="Pfam" id="PF00561"/>
    </source>
</evidence>